<feature type="coiled-coil region" evidence="5">
    <location>
        <begin position="126"/>
        <end position="158"/>
    </location>
</feature>
<keyword evidence="1" id="KW-0479">Metal-binding</keyword>
<dbReference type="Pfam" id="PF06391">
    <property type="entry name" value="MAT1"/>
    <property type="match status" value="1"/>
</dbReference>
<accession>A0A0F7U5U1</accession>
<dbReference type="GO" id="GO:0006281">
    <property type="term" value="P:DNA repair"/>
    <property type="evidence" value="ECO:0007669"/>
    <property type="project" value="TreeGrafter"/>
</dbReference>
<dbReference type="PANTHER" id="PTHR12683:SF13">
    <property type="entry name" value="CDK-ACTIVATING KINASE ASSEMBLY FACTOR MAT1"/>
    <property type="match status" value="1"/>
</dbReference>
<dbReference type="GO" id="GO:0006357">
    <property type="term" value="P:regulation of transcription by RNA polymerase II"/>
    <property type="evidence" value="ECO:0007669"/>
    <property type="project" value="TreeGrafter"/>
</dbReference>
<dbReference type="PROSITE" id="PS00518">
    <property type="entry name" value="ZF_RING_1"/>
    <property type="match status" value="1"/>
</dbReference>
<reference evidence="7" key="1">
    <citation type="journal article" date="2015" name="PLoS ONE">
        <title>Comprehensive Evaluation of Toxoplasma gondii VEG and Neospora caninum LIV Genomes with Tachyzoite Stage Transcriptome and Proteome Defines Novel Transcript Features.</title>
        <authorList>
            <person name="Ramaprasad A."/>
            <person name="Mourier T."/>
            <person name="Naeem R."/>
            <person name="Malas T.B."/>
            <person name="Moussa E."/>
            <person name="Panigrahi A."/>
            <person name="Vermont S.J."/>
            <person name="Otto T.D."/>
            <person name="Wastling J."/>
            <person name="Pain A."/>
        </authorList>
    </citation>
    <scope>NUCLEOTIDE SEQUENCE</scope>
    <source>
        <strain evidence="7">Liverpool</strain>
    </source>
</reference>
<evidence type="ECO:0000256" key="4">
    <source>
        <dbReference type="PROSITE-ProRule" id="PRU00175"/>
    </source>
</evidence>
<keyword evidence="3" id="KW-0862">Zinc</keyword>
<feature type="domain" description="RING-type" evidence="6">
    <location>
        <begin position="6"/>
        <end position="58"/>
    </location>
</feature>
<name>A0A0F7U5U1_NEOCL</name>
<dbReference type="PROSITE" id="PS50089">
    <property type="entry name" value="ZF_RING_2"/>
    <property type="match status" value="1"/>
</dbReference>
<proteinExistence type="predicted"/>
<keyword evidence="7" id="KW-0808">Transferase</keyword>
<evidence type="ECO:0000259" key="6">
    <source>
        <dbReference type="PROSITE" id="PS50089"/>
    </source>
</evidence>
<evidence type="ECO:0000256" key="1">
    <source>
        <dbReference type="ARBA" id="ARBA00022723"/>
    </source>
</evidence>
<dbReference type="EMBL" id="LN714478">
    <property type="protein sequence ID" value="CEL65159.1"/>
    <property type="molecule type" value="Genomic_DNA"/>
</dbReference>
<dbReference type="Gene3D" id="3.30.40.10">
    <property type="entry name" value="Zinc/RING finger domain, C3HC4 (zinc finger)"/>
    <property type="match status" value="1"/>
</dbReference>
<evidence type="ECO:0000256" key="2">
    <source>
        <dbReference type="ARBA" id="ARBA00022771"/>
    </source>
</evidence>
<dbReference type="PANTHER" id="PTHR12683">
    <property type="entry name" value="CDK-ACTIVATING KINASE ASSEMBLY FACTOR MAT1"/>
    <property type="match status" value="1"/>
</dbReference>
<dbReference type="InterPro" id="IPR001841">
    <property type="entry name" value="Znf_RING"/>
</dbReference>
<dbReference type="GO" id="GO:0016301">
    <property type="term" value="F:kinase activity"/>
    <property type="evidence" value="ECO:0007669"/>
    <property type="project" value="UniProtKB-KW"/>
</dbReference>
<dbReference type="AlphaFoldDB" id="A0A0F7U5U1"/>
<organism evidence="7">
    <name type="scientific">Neospora caninum (strain Liverpool)</name>
    <dbReference type="NCBI Taxonomy" id="572307"/>
    <lineage>
        <taxon>Eukaryota</taxon>
        <taxon>Sar</taxon>
        <taxon>Alveolata</taxon>
        <taxon>Apicomplexa</taxon>
        <taxon>Conoidasida</taxon>
        <taxon>Coccidia</taxon>
        <taxon>Eucoccidiorida</taxon>
        <taxon>Eimeriorina</taxon>
        <taxon>Sarcocystidae</taxon>
        <taxon>Neospora</taxon>
    </lineage>
</organism>
<keyword evidence="2 4" id="KW-0863">Zinc-finger</keyword>
<sequence>MDNYECPVCYESCYYHPERKLFHSDVCKHRICGSCLHIHFGENGGGRGERRGFCPVCRTSLTRANYKETDPDMEVLETEKEIRKRVEAIYNSTRERFPDTPAYDDYREKKEDIVYQLVSGTDEAVKRKLEAELRAYERQNTKLIKENKEERKQREKEKIFQIVQREGIFYEVVKRRPALSRTAVDKDQLVHPLERQYAPYFQEEQAAVAVSAESGETARPLNHSIKEDADVPRPRYKNREQFEKAELASGYTPQMVFAKGLSELVGSVLFLLQGKGRSTA</sequence>
<dbReference type="GO" id="GO:0008270">
    <property type="term" value="F:zinc ion binding"/>
    <property type="evidence" value="ECO:0007669"/>
    <property type="project" value="UniProtKB-KW"/>
</dbReference>
<evidence type="ECO:0000256" key="5">
    <source>
        <dbReference type="SAM" id="Coils"/>
    </source>
</evidence>
<dbReference type="InterPro" id="IPR015877">
    <property type="entry name" value="MAT1_centre"/>
</dbReference>
<dbReference type="InterPro" id="IPR017907">
    <property type="entry name" value="Znf_RING_CS"/>
</dbReference>
<evidence type="ECO:0000313" key="7">
    <source>
        <dbReference type="EMBL" id="CEL65159.1"/>
    </source>
</evidence>
<keyword evidence="5" id="KW-0175">Coiled coil</keyword>
<dbReference type="InterPro" id="IPR013083">
    <property type="entry name" value="Znf_RING/FYVE/PHD"/>
</dbReference>
<dbReference type="GO" id="GO:0005675">
    <property type="term" value="C:transcription factor TFIIH holo complex"/>
    <property type="evidence" value="ECO:0007669"/>
    <property type="project" value="TreeGrafter"/>
</dbReference>
<dbReference type="SUPFAM" id="SSF57850">
    <property type="entry name" value="RING/U-box"/>
    <property type="match status" value="1"/>
</dbReference>
<protein>
    <submittedName>
        <fullName evidence="7">CDK-activating kinase assembly factor, putative</fullName>
    </submittedName>
</protein>
<evidence type="ECO:0000256" key="3">
    <source>
        <dbReference type="ARBA" id="ARBA00022833"/>
    </source>
</evidence>
<gene>
    <name evidence="7" type="ORF">BN1204_010180</name>
</gene>
<keyword evidence="7" id="KW-0418">Kinase</keyword>